<evidence type="ECO:0000256" key="4">
    <source>
        <dbReference type="ARBA" id="ARBA00022692"/>
    </source>
</evidence>
<feature type="transmembrane region" description="Helical" evidence="7">
    <location>
        <begin position="66"/>
        <end position="86"/>
    </location>
</feature>
<gene>
    <name evidence="8" type="ORF">SAMN05444279_12412</name>
</gene>
<dbReference type="GO" id="GO:0008324">
    <property type="term" value="F:monoatomic cation transmembrane transporter activity"/>
    <property type="evidence" value="ECO:0007669"/>
    <property type="project" value="InterPro"/>
</dbReference>
<evidence type="ECO:0000313" key="8">
    <source>
        <dbReference type="EMBL" id="SHF26341.1"/>
    </source>
</evidence>
<evidence type="ECO:0000256" key="3">
    <source>
        <dbReference type="ARBA" id="ARBA00022475"/>
    </source>
</evidence>
<keyword evidence="5 7" id="KW-1133">Transmembrane helix</keyword>
<protein>
    <submittedName>
        <fullName evidence="8">Multisubunit potassium/proton antiporter, PhaE subunit</fullName>
    </submittedName>
</protein>
<dbReference type="EMBL" id="FQVK01000024">
    <property type="protein sequence ID" value="SHF26341.1"/>
    <property type="molecule type" value="Genomic_DNA"/>
</dbReference>
<evidence type="ECO:0000256" key="5">
    <source>
        <dbReference type="ARBA" id="ARBA00022989"/>
    </source>
</evidence>
<evidence type="ECO:0000256" key="2">
    <source>
        <dbReference type="ARBA" id="ARBA00006228"/>
    </source>
</evidence>
<name>A0A1M5A7P8_9RHOB</name>
<dbReference type="InterPro" id="IPR002758">
    <property type="entry name" value="Cation_antiport_E"/>
</dbReference>
<sequence length="165" mass="18797">MKLLRRIFPHPHLSFLLTIVWVLLANAPSLNSLVFGLLLGIVIPFITQPYWPDRPVLRNWPMVVEYILVVLWDIVMANITVARIILFKPDAERQPNWVSIPLDLRTPEAITVLAGTITMTPGTVSCDLSAQGHCLLVHCLDAPDPAAVRDQIKQRYERRLKEIFE</sequence>
<accession>A0A1M5A7P8</accession>
<proteinExistence type="inferred from homology"/>
<dbReference type="RefSeq" id="WP_149776891.1">
    <property type="nucleotide sequence ID" value="NZ_FQVK01000024.1"/>
</dbReference>
<dbReference type="Proteomes" id="UP000325134">
    <property type="component" value="Unassembled WGS sequence"/>
</dbReference>
<dbReference type="GO" id="GO:0005886">
    <property type="term" value="C:plasma membrane"/>
    <property type="evidence" value="ECO:0007669"/>
    <property type="project" value="UniProtKB-SubCell"/>
</dbReference>
<dbReference type="Pfam" id="PF01899">
    <property type="entry name" value="MNHE"/>
    <property type="match status" value="1"/>
</dbReference>
<keyword evidence="4 7" id="KW-0812">Transmembrane</keyword>
<dbReference type="PIRSF" id="PIRSF019239">
    <property type="entry name" value="MrpE"/>
    <property type="match status" value="1"/>
</dbReference>
<keyword evidence="6 7" id="KW-0472">Membrane</keyword>
<dbReference type="AlphaFoldDB" id="A0A1M5A7P8"/>
<keyword evidence="3" id="KW-1003">Cell membrane</keyword>
<evidence type="ECO:0000256" key="6">
    <source>
        <dbReference type="ARBA" id="ARBA00023136"/>
    </source>
</evidence>
<feature type="transmembrane region" description="Helical" evidence="7">
    <location>
        <begin position="21"/>
        <end position="46"/>
    </location>
</feature>
<comment type="subcellular location">
    <subcellularLocation>
        <location evidence="1">Cell membrane</location>
        <topology evidence="1">Multi-pass membrane protein</topology>
    </subcellularLocation>
</comment>
<reference evidence="8 9" key="1">
    <citation type="submission" date="2016-11" db="EMBL/GenBank/DDBJ databases">
        <authorList>
            <person name="Varghese N."/>
            <person name="Submissions S."/>
        </authorList>
    </citation>
    <scope>NUCLEOTIDE SEQUENCE [LARGE SCALE GENOMIC DNA]</scope>
    <source>
        <strain evidence="8 9">DSM 29341</strain>
    </source>
</reference>
<evidence type="ECO:0000256" key="7">
    <source>
        <dbReference type="SAM" id="Phobius"/>
    </source>
</evidence>
<dbReference type="NCBIfam" id="NF006518">
    <property type="entry name" value="PRK08965.1-2"/>
    <property type="match status" value="1"/>
</dbReference>
<evidence type="ECO:0000313" key="9">
    <source>
        <dbReference type="Proteomes" id="UP000325134"/>
    </source>
</evidence>
<dbReference type="PANTHER" id="PTHR34584">
    <property type="entry name" value="NA(+)/H(+) ANTIPORTER SUBUNIT E1"/>
    <property type="match status" value="1"/>
</dbReference>
<keyword evidence="9" id="KW-1185">Reference proteome</keyword>
<dbReference type="PANTHER" id="PTHR34584:SF1">
    <property type="entry name" value="NA(+)_H(+) ANTIPORTER SUBUNIT E1"/>
    <property type="match status" value="1"/>
</dbReference>
<evidence type="ECO:0000256" key="1">
    <source>
        <dbReference type="ARBA" id="ARBA00004651"/>
    </source>
</evidence>
<comment type="similarity">
    <text evidence="2">Belongs to the CPA3 antiporters (TC 2.A.63) subunit E family.</text>
</comment>
<dbReference type="OrthoDB" id="9807187at2"/>
<organism evidence="8 9">
    <name type="scientific">Ruegeria intermedia</name>
    <dbReference type="NCBI Taxonomy" id="996115"/>
    <lineage>
        <taxon>Bacteria</taxon>
        <taxon>Pseudomonadati</taxon>
        <taxon>Pseudomonadota</taxon>
        <taxon>Alphaproteobacteria</taxon>
        <taxon>Rhodobacterales</taxon>
        <taxon>Roseobacteraceae</taxon>
        <taxon>Ruegeria</taxon>
    </lineage>
</organism>